<dbReference type="PRINTS" id="PR00109">
    <property type="entry name" value="TYRKINASE"/>
</dbReference>
<evidence type="ECO:0000313" key="2">
    <source>
        <dbReference type="EMBL" id="EXX69486.1"/>
    </source>
</evidence>
<dbReference type="Pfam" id="PF07714">
    <property type="entry name" value="PK_Tyr_Ser-Thr"/>
    <property type="match status" value="1"/>
</dbReference>
<dbReference type="EMBL" id="JEMT01016832">
    <property type="protein sequence ID" value="EXX69486.1"/>
    <property type="molecule type" value="Genomic_DNA"/>
</dbReference>
<dbReference type="Proteomes" id="UP000022910">
    <property type="component" value="Unassembled WGS sequence"/>
</dbReference>
<dbReference type="InterPro" id="IPR001245">
    <property type="entry name" value="Ser-Thr/Tyr_kinase_cat_dom"/>
</dbReference>
<dbReference type="PROSITE" id="PS50011">
    <property type="entry name" value="PROTEIN_KINASE_DOM"/>
    <property type="match status" value="1"/>
</dbReference>
<feature type="domain" description="Protein kinase" evidence="1">
    <location>
        <begin position="740"/>
        <end position="1013"/>
    </location>
</feature>
<evidence type="ECO:0000313" key="3">
    <source>
        <dbReference type="Proteomes" id="UP000022910"/>
    </source>
</evidence>
<dbReference type="HOGENOM" id="CLU_000288_7_8_1"/>
<dbReference type="SUPFAM" id="SSF56112">
    <property type="entry name" value="Protein kinase-like (PK-like)"/>
    <property type="match status" value="1"/>
</dbReference>
<dbReference type="PANTHER" id="PTHR44329">
    <property type="entry name" value="SERINE/THREONINE-PROTEIN KINASE TNNI3K-RELATED"/>
    <property type="match status" value="1"/>
</dbReference>
<dbReference type="GO" id="GO:0005524">
    <property type="term" value="F:ATP binding"/>
    <property type="evidence" value="ECO:0007669"/>
    <property type="project" value="InterPro"/>
</dbReference>
<organism evidence="2 3">
    <name type="scientific">Rhizophagus irregularis (strain DAOM 197198w)</name>
    <name type="common">Glomus intraradices</name>
    <dbReference type="NCBI Taxonomy" id="1432141"/>
    <lineage>
        <taxon>Eukaryota</taxon>
        <taxon>Fungi</taxon>
        <taxon>Fungi incertae sedis</taxon>
        <taxon>Mucoromycota</taxon>
        <taxon>Glomeromycotina</taxon>
        <taxon>Glomeromycetes</taxon>
        <taxon>Glomerales</taxon>
        <taxon>Glomeraceae</taxon>
        <taxon>Rhizophagus</taxon>
    </lineage>
</organism>
<comment type="caution">
    <text evidence="2">The sequence shown here is derived from an EMBL/GenBank/DDBJ whole genome shotgun (WGS) entry which is preliminary data.</text>
</comment>
<gene>
    <name evidence="2" type="ORF">RirG_095610</name>
</gene>
<dbReference type="InterPro" id="IPR000719">
    <property type="entry name" value="Prot_kinase_dom"/>
</dbReference>
<reference evidence="2 3" key="1">
    <citation type="submission" date="2014-02" db="EMBL/GenBank/DDBJ databases">
        <title>Single nucleus genome sequencing reveals high similarity among nuclei of an endomycorrhizal fungus.</title>
        <authorList>
            <person name="Lin K."/>
            <person name="Geurts R."/>
            <person name="Zhang Z."/>
            <person name="Limpens E."/>
            <person name="Saunders D.G."/>
            <person name="Mu D."/>
            <person name="Pang E."/>
            <person name="Cao H."/>
            <person name="Cha H."/>
            <person name="Lin T."/>
            <person name="Zhou Q."/>
            <person name="Shang Y."/>
            <person name="Li Y."/>
            <person name="Ivanov S."/>
            <person name="Sharma T."/>
            <person name="Velzen R.V."/>
            <person name="Ruijter N.D."/>
            <person name="Aanen D.K."/>
            <person name="Win J."/>
            <person name="Kamoun S."/>
            <person name="Bisseling T."/>
            <person name="Huang S."/>
        </authorList>
    </citation>
    <scope>NUCLEOTIDE SEQUENCE [LARGE SCALE GENOMIC DNA]</scope>
    <source>
        <strain evidence="3">DAOM197198w</strain>
    </source>
</reference>
<evidence type="ECO:0000259" key="1">
    <source>
        <dbReference type="PROSITE" id="PS50011"/>
    </source>
</evidence>
<dbReference type="InterPro" id="IPR011009">
    <property type="entry name" value="Kinase-like_dom_sf"/>
</dbReference>
<dbReference type="AlphaFoldDB" id="A0A015LAB9"/>
<proteinExistence type="predicted"/>
<dbReference type="Gene3D" id="1.10.510.10">
    <property type="entry name" value="Transferase(Phosphotransferase) domain 1"/>
    <property type="match status" value="1"/>
</dbReference>
<dbReference type="Gene3D" id="1.10.10.1010">
    <property type="entry name" value="Intein homing endonuclease, domain IV"/>
    <property type="match status" value="5"/>
</dbReference>
<protein>
    <submittedName>
        <fullName evidence="2">Ypk2p</fullName>
    </submittedName>
</protein>
<dbReference type="GO" id="GO:0004674">
    <property type="term" value="F:protein serine/threonine kinase activity"/>
    <property type="evidence" value="ECO:0007669"/>
    <property type="project" value="TreeGrafter"/>
</dbReference>
<sequence>MVFKNKCKKCNSICNAIYFQYKFIDWTSGNDDIDKFIQDTQISVHNINEISNALEWIPYDRFNNIKYIEKIGVYRANWIDGRICKWDDKYQNWNRNVQKMVVNIKSLSNSKEITIEFMNEVRKDHEIYGITQDPVTKYYMMVFNNKCKKCSSICNVIYFQYKFIDWTSGNDDIDKFIQDTQLSVHKNNEMLNALEWIPYDRFYNIKYIEKIGEYRANWIDGKIYEWNSYNQNWNRYENMIVNIKSLNNSEEITIEFMNEIRKNHEIYGITQNPETKCYTMVLNYIYEKCKYMRNLIYFHQYFKNWTSGNKDIDKFIQDTQLSMHNNDEVFKEVLEWIPFDRFYNIKYIEKIGVYRANWIDGKIYKWDDKYQNWNRYNQNMVVNIKSLNNSKEITIEFMNEIRKNHEIYGITQNPETKYYMMVFNNWTSGNKDIDKFIQDTQLSVHKDNEMSNALEWIPYDSFYNIKYIEKIGVYRANWINGRICKWDNKYQNWNRNFQKMVVNIKSLNNSKEITIEFMNEIRKDHEIYGITQDLETKYYMMIFNNKCKKCDYICNTIHFQHEFIDWTSGNKDIDKFIQDTQLSVHEDNEISHALEWIPYDRFYNIKYIEKIGVYRANWIDERICKWDDKYQNWNRKIQKMVLNIKSLNNSKEITIEFMNEIRKDHEIYGITQDSETKNYMLVFNNKCKKCNNICNAIHFQHKFIDWTSGNDDIDKFIQDSQLLAHNRTYNVIEWVPYNRFYDIKYIAKGGFGKVYKANWIDGCIMYRNSWDDENQNWKREDQNMFVALKSLNNSKNVTSEFMNEIKLHSRVSGGIIIKLYGITQDPETENYIMVLEYADSGSLRHFLNTRFNELNWFNKITYLCDIAFGLRTIHENELIHRDLHTGNILINNNYIKITDMGLCKPANYNASENKKNCAYGVLPYIAPEILRGRNYYTKAADIYSFGIIVYEIISGLPPYYDVSHNNHLAIKICHGLRPRFNIKVPQLIMHLIKRCLDSDPLNRPTAKEIYEIFDPSQLSYDTELQRQIEKADVINNKLLTENTQTSLELLYKTHSEAIYTSRLLNFNNLPKPKNSDDYYERSDNIISKEFSGITVKQYINCYFCKYI</sequence>
<keyword evidence="3" id="KW-1185">Reference proteome</keyword>
<accession>A0A015LAB9</accession>
<name>A0A015LAB9_RHIIW</name>
<dbReference type="InterPro" id="IPR051681">
    <property type="entry name" value="Ser/Thr_Kinases-Pseudokinases"/>
</dbReference>